<reference evidence="5" key="1">
    <citation type="journal article" date="2010" name="BMC Ecol.">
        <title>Cytochrome P450 diversity and induction by gorgonian allelochemicals in the marine gastropod Cyphoma gibbosum.</title>
        <authorList>
            <person name="Whalen K.E."/>
            <person name="Starczak V.R."/>
            <person name="Nelson D.R."/>
            <person name="Goldstone J.V."/>
            <person name="Hahn M.E."/>
        </authorList>
    </citation>
    <scope>NUCLEOTIDE SEQUENCE</scope>
</reference>
<dbReference type="PANTHER" id="PTHR24291:SF201">
    <property type="entry name" value="CYTOCHROME P450, FAMILY 4, SUBFAMILY B, POLYPEPTIDE 7"/>
    <property type="match status" value="1"/>
</dbReference>
<proteinExistence type="evidence at transcript level"/>
<dbReference type="GO" id="GO:0004497">
    <property type="term" value="F:monooxygenase activity"/>
    <property type="evidence" value="ECO:0007669"/>
    <property type="project" value="UniProtKB-KW"/>
</dbReference>
<keyword evidence="4" id="KW-0472">Membrane</keyword>
<comment type="similarity">
    <text evidence="1 3">Belongs to the cytochrome P450 family.</text>
</comment>
<keyword evidence="3" id="KW-0560">Oxidoreductase</keyword>
<feature type="transmembrane region" description="Helical" evidence="4">
    <location>
        <begin position="12"/>
        <end position="32"/>
    </location>
</feature>
<dbReference type="GO" id="GO:0005506">
    <property type="term" value="F:iron ion binding"/>
    <property type="evidence" value="ECO:0007669"/>
    <property type="project" value="InterPro"/>
</dbReference>
<evidence type="ECO:0000313" key="5">
    <source>
        <dbReference type="EMBL" id="ACD75826.1"/>
    </source>
</evidence>
<keyword evidence="2 3" id="KW-0408">Iron</keyword>
<evidence type="ECO:0000256" key="4">
    <source>
        <dbReference type="SAM" id="Phobius"/>
    </source>
</evidence>
<accession>B3FYF3</accession>
<keyword evidence="4" id="KW-1133">Transmembrane helix</keyword>
<dbReference type="PRINTS" id="PR00385">
    <property type="entry name" value="P450"/>
</dbReference>
<dbReference type="CDD" id="cd20659">
    <property type="entry name" value="CYP4B_4F-like"/>
    <property type="match status" value="1"/>
</dbReference>
<protein>
    <submittedName>
        <fullName evidence="5">Cytochrome P450 family 4</fullName>
    </submittedName>
</protein>
<dbReference type="PROSITE" id="PS00086">
    <property type="entry name" value="CYTOCHROME_P450"/>
    <property type="match status" value="1"/>
</dbReference>
<dbReference type="InterPro" id="IPR017972">
    <property type="entry name" value="Cyt_P450_CS"/>
</dbReference>
<dbReference type="AlphaFoldDB" id="B3FYF3"/>
<keyword evidence="4" id="KW-0812">Transmembrane</keyword>
<evidence type="ECO:0000256" key="1">
    <source>
        <dbReference type="ARBA" id="ARBA00010617"/>
    </source>
</evidence>
<evidence type="ECO:0000256" key="2">
    <source>
        <dbReference type="PIRSR" id="PIRSR602401-1"/>
    </source>
</evidence>
<dbReference type="GO" id="GO:0016705">
    <property type="term" value="F:oxidoreductase activity, acting on paired donors, with incorporation or reduction of molecular oxygen"/>
    <property type="evidence" value="ECO:0007669"/>
    <property type="project" value="InterPro"/>
</dbReference>
<dbReference type="EMBL" id="EU546253">
    <property type="protein sequence ID" value="ACD75826.1"/>
    <property type="molecule type" value="mRNA"/>
</dbReference>
<dbReference type="InterPro" id="IPR050196">
    <property type="entry name" value="Cytochrome_P450_Monoox"/>
</dbReference>
<dbReference type="SUPFAM" id="SSF48264">
    <property type="entry name" value="Cytochrome P450"/>
    <property type="match status" value="1"/>
</dbReference>
<dbReference type="InterPro" id="IPR001128">
    <property type="entry name" value="Cyt_P450"/>
</dbReference>
<dbReference type="GO" id="GO:0020037">
    <property type="term" value="F:heme binding"/>
    <property type="evidence" value="ECO:0007669"/>
    <property type="project" value="InterPro"/>
</dbReference>
<dbReference type="InterPro" id="IPR036396">
    <property type="entry name" value="Cyt_P450_sf"/>
</dbReference>
<keyword evidence="2 3" id="KW-0479">Metal-binding</keyword>
<dbReference type="PANTHER" id="PTHR24291">
    <property type="entry name" value="CYTOCHROME P450 FAMILY 4"/>
    <property type="match status" value="1"/>
</dbReference>
<dbReference type="InterPro" id="IPR002401">
    <property type="entry name" value="Cyt_P450_E_grp-I"/>
</dbReference>
<keyword evidence="2 3" id="KW-0349">Heme</keyword>
<gene>
    <name evidence="5" type="primary">CYP4BK2</name>
</gene>
<organism evidence="5">
    <name type="scientific">Cyphoma gibbosum</name>
    <name type="common">Flamingo tongue snail</name>
    <name type="synonym">Bulla gibbosa</name>
    <dbReference type="NCBI Taxonomy" id="217775"/>
    <lineage>
        <taxon>Eukaryota</taxon>
        <taxon>Metazoa</taxon>
        <taxon>Spiralia</taxon>
        <taxon>Lophotrochozoa</taxon>
        <taxon>Mollusca</taxon>
        <taxon>Gastropoda</taxon>
        <taxon>Caenogastropoda</taxon>
        <taxon>Littorinimorpha</taxon>
        <taxon>Cypraeoidea</taxon>
        <taxon>Ovulidae</taxon>
        <taxon>Cyphoma</taxon>
    </lineage>
</organism>
<name>B3FYF3_CYPGI</name>
<keyword evidence="3" id="KW-0503">Monooxygenase</keyword>
<dbReference type="Pfam" id="PF00067">
    <property type="entry name" value="p450"/>
    <property type="match status" value="1"/>
</dbReference>
<sequence length="514" mass="59390">MDLGFSSMSLTLQAVVVLVVTTLVVGGIKRLLRYRSYLKAMSLLPGETDHSWIWGDLHRLQNMTCEQRISVYGKFTEKFPKFYRFWMGPFHANIVLVHPDTVKDLFKTADPKPFNYEFGIPWLGEGLLIAGGSKWARSRRLLSPAFHFDILKPYVKVGNEASDKLLEKVKKYADKGESIEMYNNISLCTLDMIMRCAMSYSNDIQTKGESHPYVVAVSELNDLLIQRIRNPLVYNDFVYGLTKNGRRFKEQCHYVHGISEQIIQERQKILEREGPSKKRYLDFLDILLTAKDDTGTGLTPLEIRSEVDTFLFAGHDTTASAISWILYSLCQHPDIQEKVQQEIDTVLKGRDSDEIEWSDLPKFKFMTMVIKEGMRLHCPVPFISRISQKPMTLEGFSIPAGSLCSIHMFNIHHNPVVWPDPWAFKPERFHPDNTTDRDSFAFVPFSAGPRNCIGQHFAMDEEKVMLSRLLRRYTFRLDPKHPVVRKMTIIMKTESGMRMFATPRTPTVYNNWEH</sequence>
<comment type="cofactor">
    <cofactor evidence="2">
        <name>heme</name>
        <dbReference type="ChEBI" id="CHEBI:30413"/>
    </cofactor>
</comment>
<dbReference type="Gene3D" id="1.10.630.10">
    <property type="entry name" value="Cytochrome P450"/>
    <property type="match status" value="1"/>
</dbReference>
<evidence type="ECO:0000256" key="3">
    <source>
        <dbReference type="RuleBase" id="RU000461"/>
    </source>
</evidence>
<feature type="binding site" description="axial binding residue" evidence="2">
    <location>
        <position position="452"/>
    </location>
    <ligand>
        <name>heme</name>
        <dbReference type="ChEBI" id="CHEBI:30413"/>
    </ligand>
    <ligandPart>
        <name>Fe</name>
        <dbReference type="ChEBI" id="CHEBI:18248"/>
    </ligandPart>
</feature>
<dbReference type="PRINTS" id="PR00463">
    <property type="entry name" value="EP450I"/>
</dbReference>